<dbReference type="InParanoid" id="A0A061EE85"/>
<name>A0A061EE85_THECC</name>
<reference evidence="2 3" key="1">
    <citation type="journal article" date="2013" name="Genome Biol.">
        <title>The genome sequence of the most widely cultivated cacao type and its use to identify candidate genes regulating pod color.</title>
        <authorList>
            <person name="Motamayor J.C."/>
            <person name="Mockaitis K."/>
            <person name="Schmutz J."/>
            <person name="Haiminen N."/>
            <person name="Iii D.L."/>
            <person name="Cornejo O."/>
            <person name="Findley S.D."/>
            <person name="Zheng P."/>
            <person name="Utro F."/>
            <person name="Royaert S."/>
            <person name="Saski C."/>
            <person name="Jenkins J."/>
            <person name="Podicheti R."/>
            <person name="Zhao M."/>
            <person name="Scheffler B.E."/>
            <person name="Stack J.C."/>
            <person name="Feltus F.A."/>
            <person name="Mustiga G.M."/>
            <person name="Amores F."/>
            <person name="Phillips W."/>
            <person name="Marelli J.P."/>
            <person name="May G.D."/>
            <person name="Shapiro H."/>
            <person name="Ma J."/>
            <person name="Bustamante C.D."/>
            <person name="Schnell R.J."/>
            <person name="Main D."/>
            <person name="Gilbert D."/>
            <person name="Parida L."/>
            <person name="Kuhn D.N."/>
        </authorList>
    </citation>
    <scope>NUCLEOTIDE SEQUENCE [LARGE SCALE GENOMIC DNA]</scope>
    <source>
        <strain evidence="3">cv. Matina 1-6</strain>
    </source>
</reference>
<dbReference type="AlphaFoldDB" id="A0A061EE85"/>
<gene>
    <name evidence="2" type="ORF">TCM_018143</name>
</gene>
<dbReference type="EMBL" id="CM001882">
    <property type="protein sequence ID" value="EOY03295.1"/>
    <property type="molecule type" value="Genomic_DNA"/>
</dbReference>
<proteinExistence type="predicted"/>
<evidence type="ECO:0000256" key="1">
    <source>
        <dbReference type="SAM" id="Phobius"/>
    </source>
</evidence>
<keyword evidence="1" id="KW-0812">Transmembrane</keyword>
<dbReference type="Gramene" id="EOY03295">
    <property type="protein sequence ID" value="EOY03295"/>
    <property type="gene ID" value="TCM_018143"/>
</dbReference>
<protein>
    <submittedName>
        <fullName evidence="2">Uncharacterized protein</fullName>
    </submittedName>
</protein>
<evidence type="ECO:0000313" key="2">
    <source>
        <dbReference type="EMBL" id="EOY03295.1"/>
    </source>
</evidence>
<organism evidence="2 3">
    <name type="scientific">Theobroma cacao</name>
    <name type="common">Cacao</name>
    <name type="synonym">Cocoa</name>
    <dbReference type="NCBI Taxonomy" id="3641"/>
    <lineage>
        <taxon>Eukaryota</taxon>
        <taxon>Viridiplantae</taxon>
        <taxon>Streptophyta</taxon>
        <taxon>Embryophyta</taxon>
        <taxon>Tracheophyta</taxon>
        <taxon>Spermatophyta</taxon>
        <taxon>Magnoliopsida</taxon>
        <taxon>eudicotyledons</taxon>
        <taxon>Gunneridae</taxon>
        <taxon>Pentapetalae</taxon>
        <taxon>rosids</taxon>
        <taxon>malvids</taxon>
        <taxon>Malvales</taxon>
        <taxon>Malvaceae</taxon>
        <taxon>Byttnerioideae</taxon>
        <taxon>Theobroma</taxon>
    </lineage>
</organism>
<keyword evidence="1" id="KW-1133">Transmembrane helix</keyword>
<keyword evidence="3" id="KW-1185">Reference proteome</keyword>
<dbReference type="Proteomes" id="UP000026915">
    <property type="component" value="Chromosome 4"/>
</dbReference>
<feature type="transmembrane region" description="Helical" evidence="1">
    <location>
        <begin position="52"/>
        <end position="72"/>
    </location>
</feature>
<sequence length="86" mass="9921">MPTGTPQGLHISFFPFLPKQSLSSQQDIFFFILEASTAILSFSHGKLIFFRFLYLFSFHFFSLLASFFSQLLCTKDTTSNPNFQHI</sequence>
<accession>A0A061EE85</accession>
<evidence type="ECO:0000313" key="3">
    <source>
        <dbReference type="Proteomes" id="UP000026915"/>
    </source>
</evidence>
<keyword evidence="1" id="KW-0472">Membrane</keyword>
<dbReference type="HOGENOM" id="CLU_2502464_0_0_1"/>